<dbReference type="OrthoDB" id="429950at2759"/>
<dbReference type="Gene3D" id="3.30.1740.10">
    <property type="entry name" value="Zinc finger, PARP-type"/>
    <property type="match status" value="1"/>
</dbReference>
<dbReference type="AlphaFoldDB" id="A0A409X1Q4"/>
<accession>A0A409X1Q4</accession>
<dbReference type="GO" id="GO:0003677">
    <property type="term" value="F:DNA binding"/>
    <property type="evidence" value="ECO:0007669"/>
    <property type="project" value="InterPro"/>
</dbReference>
<dbReference type="SUPFAM" id="SSF57716">
    <property type="entry name" value="Glucocorticoid receptor-like (DNA-binding domain)"/>
    <property type="match status" value="1"/>
</dbReference>
<reference evidence="2 3" key="1">
    <citation type="journal article" date="2018" name="Evol. Lett.">
        <title>Horizontal gene cluster transfer increased hallucinogenic mushroom diversity.</title>
        <authorList>
            <person name="Reynolds H.T."/>
            <person name="Vijayakumar V."/>
            <person name="Gluck-Thaler E."/>
            <person name="Korotkin H.B."/>
            <person name="Matheny P.B."/>
            <person name="Slot J.C."/>
        </authorList>
    </citation>
    <scope>NUCLEOTIDE SEQUENCE [LARGE SCALE GENOMIC DNA]</scope>
    <source>
        <strain evidence="2 3">2631</strain>
    </source>
</reference>
<sequence length="206" mass="22968">MSFSRSILTGHSAPSVWRHWRCVNTKNIKTAKRECNEAAGLEGFNTLSPEDQTRVIQAWQDGSVSDVDAAYNDGHNGPAGNLEKLLQTDHASNDTNADPDSTRRKTILPSGPVTLIPNHRIALQSIPESATSSQSDRLSSYAESPTAMVGKKFKFTGTNGHETWEVSDILFNKQGWSSITIQHCRLMNDDRRKKIQQFKFDIFMSS</sequence>
<dbReference type="InterPro" id="IPR036957">
    <property type="entry name" value="Znf_PARP_sf"/>
</dbReference>
<dbReference type="GO" id="GO:0008270">
    <property type="term" value="F:zinc ion binding"/>
    <property type="evidence" value="ECO:0007669"/>
    <property type="project" value="InterPro"/>
</dbReference>
<comment type="caution">
    <text evidence="2">The sequence shown here is derived from an EMBL/GenBank/DDBJ whole genome shotgun (WGS) entry which is preliminary data.</text>
</comment>
<organism evidence="2 3">
    <name type="scientific">Psilocybe cyanescens</name>
    <dbReference type="NCBI Taxonomy" id="93625"/>
    <lineage>
        <taxon>Eukaryota</taxon>
        <taxon>Fungi</taxon>
        <taxon>Dikarya</taxon>
        <taxon>Basidiomycota</taxon>
        <taxon>Agaricomycotina</taxon>
        <taxon>Agaricomycetes</taxon>
        <taxon>Agaricomycetidae</taxon>
        <taxon>Agaricales</taxon>
        <taxon>Agaricineae</taxon>
        <taxon>Strophariaceae</taxon>
        <taxon>Psilocybe</taxon>
    </lineage>
</organism>
<evidence type="ECO:0008006" key="4">
    <source>
        <dbReference type="Google" id="ProtNLM"/>
    </source>
</evidence>
<feature type="region of interest" description="Disordered" evidence="1">
    <location>
        <begin position="91"/>
        <end position="111"/>
    </location>
</feature>
<name>A0A409X1Q4_PSICY</name>
<dbReference type="Proteomes" id="UP000283269">
    <property type="component" value="Unassembled WGS sequence"/>
</dbReference>
<evidence type="ECO:0000256" key="1">
    <source>
        <dbReference type="SAM" id="MobiDB-lite"/>
    </source>
</evidence>
<dbReference type="InParanoid" id="A0A409X1Q4"/>
<keyword evidence="3" id="KW-1185">Reference proteome</keyword>
<evidence type="ECO:0000313" key="3">
    <source>
        <dbReference type="Proteomes" id="UP000283269"/>
    </source>
</evidence>
<evidence type="ECO:0000313" key="2">
    <source>
        <dbReference type="EMBL" id="PPQ84728.1"/>
    </source>
</evidence>
<gene>
    <name evidence="2" type="ORF">CVT25_013811</name>
</gene>
<dbReference type="EMBL" id="NHYD01002824">
    <property type="protein sequence ID" value="PPQ84728.1"/>
    <property type="molecule type" value="Genomic_DNA"/>
</dbReference>
<proteinExistence type="predicted"/>
<protein>
    <recommendedName>
        <fullName evidence="4">PARP-type domain-containing protein</fullName>
    </recommendedName>
</protein>